<dbReference type="InterPro" id="IPR000819">
    <property type="entry name" value="Peptidase_M17_C"/>
</dbReference>
<evidence type="ECO:0000256" key="6">
    <source>
        <dbReference type="ARBA" id="ARBA00022801"/>
    </source>
</evidence>
<keyword evidence="6 8" id="KW-0378">Hydrolase</keyword>
<proteinExistence type="inferred from homology"/>
<dbReference type="CDD" id="cd00433">
    <property type="entry name" value="Peptidase_M17"/>
    <property type="match status" value="1"/>
</dbReference>
<dbReference type="InterPro" id="IPR043472">
    <property type="entry name" value="Macro_dom-like"/>
</dbReference>
<dbReference type="AlphaFoldDB" id="A0A3B1D005"/>
<protein>
    <recommendedName>
        <fullName evidence="3">leucyl aminopeptidase</fullName>
        <ecNumber evidence="3">3.4.11.1</ecNumber>
    </recommendedName>
</protein>
<keyword evidence="5" id="KW-0645">Protease</keyword>
<dbReference type="InterPro" id="IPR008283">
    <property type="entry name" value="Peptidase_M17_N"/>
</dbReference>
<dbReference type="PANTHER" id="PTHR11963">
    <property type="entry name" value="LEUCINE AMINOPEPTIDASE-RELATED"/>
    <property type="match status" value="1"/>
</dbReference>
<name>A0A3B1D005_9ZZZZ</name>
<dbReference type="HAMAP" id="MF_00181">
    <property type="entry name" value="Cytosol_peptidase_M17"/>
    <property type="match status" value="1"/>
</dbReference>
<dbReference type="GO" id="GO:0070006">
    <property type="term" value="F:metalloaminopeptidase activity"/>
    <property type="evidence" value="ECO:0007669"/>
    <property type="project" value="InterPro"/>
</dbReference>
<dbReference type="PRINTS" id="PR00481">
    <property type="entry name" value="LAMNOPPTDASE"/>
</dbReference>
<dbReference type="Pfam" id="PF00883">
    <property type="entry name" value="Peptidase_M17"/>
    <property type="match status" value="1"/>
</dbReference>
<dbReference type="GO" id="GO:0030145">
    <property type="term" value="F:manganese ion binding"/>
    <property type="evidence" value="ECO:0007669"/>
    <property type="project" value="InterPro"/>
</dbReference>
<organism evidence="8">
    <name type="scientific">hydrothermal vent metagenome</name>
    <dbReference type="NCBI Taxonomy" id="652676"/>
    <lineage>
        <taxon>unclassified sequences</taxon>
        <taxon>metagenomes</taxon>
        <taxon>ecological metagenomes</taxon>
    </lineage>
</organism>
<evidence type="ECO:0000256" key="2">
    <source>
        <dbReference type="ARBA" id="ARBA00009528"/>
    </source>
</evidence>
<evidence type="ECO:0000259" key="7">
    <source>
        <dbReference type="PROSITE" id="PS00631"/>
    </source>
</evidence>
<dbReference type="NCBIfam" id="NF002074">
    <property type="entry name" value="PRK00913.1-4"/>
    <property type="match status" value="1"/>
</dbReference>
<dbReference type="Pfam" id="PF02789">
    <property type="entry name" value="Peptidase_M17_N"/>
    <property type="match status" value="1"/>
</dbReference>
<gene>
    <name evidence="8" type="ORF">MNBD_NITROSPIRAE01-1329</name>
</gene>
<dbReference type="InterPro" id="IPR023042">
    <property type="entry name" value="Peptidase_M17_leu_NH2_pept"/>
</dbReference>
<dbReference type="PANTHER" id="PTHR11963:SF23">
    <property type="entry name" value="CYTOSOL AMINOPEPTIDASE"/>
    <property type="match status" value="1"/>
</dbReference>
<comment type="catalytic activity">
    <reaction evidence="1">
        <text>Release of an N-terminal amino acid, Xaa-|-Yaa-, in which Xaa is preferably Leu, but may be other amino acids including Pro although not Arg or Lys, and Yaa may be Pro. Amino acid amides and methyl esters are also readily hydrolyzed, but rates on arylamides are exceedingly low.</text>
        <dbReference type="EC" id="3.4.11.1"/>
    </reaction>
</comment>
<dbReference type="PROSITE" id="PS00631">
    <property type="entry name" value="CYTOSOL_AP"/>
    <property type="match status" value="1"/>
</dbReference>
<dbReference type="InterPro" id="IPR011356">
    <property type="entry name" value="Leucine_aapep/pepB"/>
</dbReference>
<dbReference type="EMBL" id="UOGF01000052">
    <property type="protein sequence ID" value="VAX29534.1"/>
    <property type="molecule type" value="Genomic_DNA"/>
</dbReference>
<comment type="similarity">
    <text evidence="2">Belongs to the peptidase M17 family.</text>
</comment>
<evidence type="ECO:0000256" key="4">
    <source>
        <dbReference type="ARBA" id="ARBA00022438"/>
    </source>
</evidence>
<accession>A0A3B1D005</accession>
<evidence type="ECO:0000256" key="1">
    <source>
        <dbReference type="ARBA" id="ARBA00000135"/>
    </source>
</evidence>
<dbReference type="SUPFAM" id="SSF53187">
    <property type="entry name" value="Zn-dependent exopeptidases"/>
    <property type="match status" value="1"/>
</dbReference>
<feature type="domain" description="Cytosol aminopeptidase" evidence="7">
    <location>
        <begin position="350"/>
        <end position="357"/>
    </location>
</feature>
<dbReference type="Gene3D" id="3.40.630.10">
    <property type="entry name" value="Zn peptidases"/>
    <property type="match status" value="1"/>
</dbReference>
<dbReference type="NCBIfam" id="NF002083">
    <property type="entry name" value="PRK00913.3-5"/>
    <property type="match status" value="1"/>
</dbReference>
<keyword evidence="4 8" id="KW-0031">Aminopeptidase</keyword>
<dbReference type="EC" id="3.4.11.1" evidence="3"/>
<evidence type="ECO:0000256" key="5">
    <source>
        <dbReference type="ARBA" id="ARBA00022670"/>
    </source>
</evidence>
<reference evidence="8" key="1">
    <citation type="submission" date="2018-06" db="EMBL/GenBank/DDBJ databases">
        <authorList>
            <person name="Zhirakovskaya E."/>
        </authorList>
    </citation>
    <scope>NUCLEOTIDE SEQUENCE</scope>
</reference>
<dbReference type="NCBIfam" id="NF002073">
    <property type="entry name" value="PRK00913.1-2"/>
    <property type="match status" value="1"/>
</dbReference>
<evidence type="ECO:0000256" key="3">
    <source>
        <dbReference type="ARBA" id="ARBA00012565"/>
    </source>
</evidence>
<sequence length="507" mass="53883">MEIDVKSASLNTAAGAVCLVAYFEDEGIKGKGPIASLNRVLGGQIKMLTSSEKFSGKFLETLLMRTGGKIGFDRLVLLGLGKRVDVTEDRLRQSVGKGATLVQTMGLSEITLHCDAKMLGKAGVEILAQSLVEGLLLSLYRFDRLKTDQKNSTKITRCTVLVEDAKALAATEYGAVRGKVIAEGVCYTRDLCTMPSNMATPTYLANEATQIAESSGMSIEVFERDEIESMGMGAYAAVAQGTDEPPKFIVLQYHGAAKGRKKKPIVLVGKAVTFDTGGISLKPGANMEQMKYDMAGGATVLGVMKAVAALKLPLDIVAILPATDNMPSGKAIHPGDVVTSLSGKTIEIINTDAEGRLCLADALTYGTRFKPAAMINLATLTGACVVALGQHAMGMMGNNPALLKKVQAAGEAVSERTWELPLWDTYQNQIESPVADLQNVGGRGAGTITAGLFLKAFVGDVPWVHLDIAGTSWYNDGRHPYVPKGASGVGVRLLVHYLTTLTDRKPR</sequence>
<dbReference type="SUPFAM" id="SSF52949">
    <property type="entry name" value="Macro domain-like"/>
    <property type="match status" value="1"/>
</dbReference>
<dbReference type="Gene3D" id="3.40.220.10">
    <property type="entry name" value="Leucine Aminopeptidase, subunit E, domain 1"/>
    <property type="match status" value="1"/>
</dbReference>
<evidence type="ECO:0000313" key="8">
    <source>
        <dbReference type="EMBL" id="VAX29534.1"/>
    </source>
</evidence>
<dbReference type="GO" id="GO:0005737">
    <property type="term" value="C:cytoplasm"/>
    <property type="evidence" value="ECO:0007669"/>
    <property type="project" value="InterPro"/>
</dbReference>
<dbReference type="GO" id="GO:0006508">
    <property type="term" value="P:proteolysis"/>
    <property type="evidence" value="ECO:0007669"/>
    <property type="project" value="UniProtKB-KW"/>
</dbReference>